<dbReference type="EMBL" id="CAJNOQ010002333">
    <property type="protein sequence ID" value="CAF0952407.1"/>
    <property type="molecule type" value="Genomic_DNA"/>
</dbReference>
<dbReference type="GO" id="GO:0004879">
    <property type="term" value="F:nuclear receptor activity"/>
    <property type="evidence" value="ECO:0007669"/>
    <property type="project" value="TreeGrafter"/>
</dbReference>
<evidence type="ECO:0000313" key="9">
    <source>
        <dbReference type="EMBL" id="CAF0952407.1"/>
    </source>
</evidence>
<evidence type="ECO:0000256" key="7">
    <source>
        <dbReference type="ARBA" id="ARBA00023170"/>
    </source>
</evidence>
<evidence type="ECO:0000256" key="6">
    <source>
        <dbReference type="ARBA" id="ARBA00023163"/>
    </source>
</evidence>
<keyword evidence="11" id="KW-1185">Reference proteome</keyword>
<dbReference type="InterPro" id="IPR050234">
    <property type="entry name" value="Nuclear_hormone_rcpt_NR1"/>
</dbReference>
<dbReference type="InterPro" id="IPR000536">
    <property type="entry name" value="Nucl_hrmn_rcpt_lig-bd"/>
</dbReference>
<sequence length="432" mass="49899">MNIRKRSPVHNDSQNRKTKIIIITGDEQLINHFQQNTNGADTQMFDLDQTNFNGNIRELALLSELTDHNEIDDHIYRHMLRSPSTNNKAEVRNPTVTPSTTKSKRSELVCVVCGGKALGYNYDAITCMRKDFILTPEEKSRRRKRLEENNRRFSHGDIVTVNEEDDSDPKYNNSTGVVENLMNSTTAVDSGLLTDIDHLQLKYIEESFINAYQSTAIPSLPLQIKDKMDALTYVMDIQNFTALRLINYLKTIPEFEALDENDRFLLVKYNLVHVFILAKSLFYDHDNGVCNETVENLKQRKEIFILCHGDEIRNDFLQLVQSVKDTTENDPSIIHLLIIVIIFTKGLSLDNSESILSNYAQVYAAQCKYMTLLWYYMLEQYGEVATIEKFSKLITQILKIQMVTKNYKVFIKEQVDDLNRINPLMKSLLNLS</sequence>
<gene>
    <name evidence="9" type="ORF">GPM918_LOCUS11318</name>
    <name evidence="10" type="ORF">SRO942_LOCUS11317</name>
</gene>
<comment type="caution">
    <text evidence="9">The sequence shown here is derived from an EMBL/GenBank/DDBJ whole genome shotgun (WGS) entry which is preliminary data.</text>
</comment>
<dbReference type="Gene3D" id="1.10.565.10">
    <property type="entry name" value="Retinoid X Receptor"/>
    <property type="match status" value="1"/>
</dbReference>
<dbReference type="GO" id="GO:0000122">
    <property type="term" value="P:negative regulation of transcription by RNA polymerase II"/>
    <property type="evidence" value="ECO:0007669"/>
    <property type="project" value="TreeGrafter"/>
</dbReference>
<keyword evidence="3" id="KW-0862">Zinc</keyword>
<evidence type="ECO:0000313" key="10">
    <source>
        <dbReference type="EMBL" id="CAF3727990.1"/>
    </source>
</evidence>
<dbReference type="PANTHER" id="PTHR24082:SF283">
    <property type="entry name" value="NUCLEAR HORMONE RECEPTOR HR96"/>
    <property type="match status" value="1"/>
</dbReference>
<dbReference type="SUPFAM" id="SSF48508">
    <property type="entry name" value="Nuclear receptor ligand-binding domain"/>
    <property type="match status" value="1"/>
</dbReference>
<reference evidence="9" key="1">
    <citation type="submission" date="2021-02" db="EMBL/GenBank/DDBJ databases">
        <authorList>
            <person name="Nowell W R."/>
        </authorList>
    </citation>
    <scope>NUCLEOTIDE SEQUENCE</scope>
</reference>
<keyword evidence="6" id="KW-0804">Transcription</keyword>
<protein>
    <recommendedName>
        <fullName evidence="8">NR LBD domain-containing protein</fullName>
    </recommendedName>
</protein>
<dbReference type="GO" id="GO:0030154">
    <property type="term" value="P:cell differentiation"/>
    <property type="evidence" value="ECO:0007669"/>
    <property type="project" value="TreeGrafter"/>
</dbReference>
<dbReference type="GO" id="GO:0045944">
    <property type="term" value="P:positive regulation of transcription by RNA polymerase II"/>
    <property type="evidence" value="ECO:0007669"/>
    <property type="project" value="TreeGrafter"/>
</dbReference>
<evidence type="ECO:0000256" key="2">
    <source>
        <dbReference type="ARBA" id="ARBA00022771"/>
    </source>
</evidence>
<keyword evidence="5" id="KW-0238">DNA-binding</keyword>
<dbReference type="PANTHER" id="PTHR24082">
    <property type="entry name" value="NUCLEAR HORMONE RECEPTOR"/>
    <property type="match status" value="1"/>
</dbReference>
<dbReference type="InterPro" id="IPR035500">
    <property type="entry name" value="NHR-like_dom_sf"/>
</dbReference>
<organism evidence="9 11">
    <name type="scientific">Didymodactylos carnosus</name>
    <dbReference type="NCBI Taxonomy" id="1234261"/>
    <lineage>
        <taxon>Eukaryota</taxon>
        <taxon>Metazoa</taxon>
        <taxon>Spiralia</taxon>
        <taxon>Gnathifera</taxon>
        <taxon>Rotifera</taxon>
        <taxon>Eurotatoria</taxon>
        <taxon>Bdelloidea</taxon>
        <taxon>Philodinida</taxon>
        <taxon>Philodinidae</taxon>
        <taxon>Didymodactylos</taxon>
    </lineage>
</organism>
<dbReference type="GO" id="GO:0000978">
    <property type="term" value="F:RNA polymerase II cis-regulatory region sequence-specific DNA binding"/>
    <property type="evidence" value="ECO:0007669"/>
    <property type="project" value="TreeGrafter"/>
</dbReference>
<keyword evidence="4" id="KW-0805">Transcription regulation</keyword>
<feature type="domain" description="NR LBD" evidence="8">
    <location>
        <begin position="200"/>
        <end position="432"/>
    </location>
</feature>
<evidence type="ECO:0000259" key="8">
    <source>
        <dbReference type="PROSITE" id="PS51843"/>
    </source>
</evidence>
<evidence type="ECO:0000313" key="11">
    <source>
        <dbReference type="Proteomes" id="UP000663829"/>
    </source>
</evidence>
<proteinExistence type="predicted"/>
<dbReference type="Proteomes" id="UP000681722">
    <property type="component" value="Unassembled WGS sequence"/>
</dbReference>
<dbReference type="OrthoDB" id="10059947at2759"/>
<name>A0A814D8E7_9BILA</name>
<dbReference type="EMBL" id="CAJOBC010002332">
    <property type="protein sequence ID" value="CAF3727990.1"/>
    <property type="molecule type" value="Genomic_DNA"/>
</dbReference>
<evidence type="ECO:0000256" key="5">
    <source>
        <dbReference type="ARBA" id="ARBA00023125"/>
    </source>
</evidence>
<evidence type="ECO:0000256" key="4">
    <source>
        <dbReference type="ARBA" id="ARBA00023015"/>
    </source>
</evidence>
<keyword evidence="2" id="KW-0863">Zinc-finger</keyword>
<keyword evidence="1" id="KW-0479">Metal-binding</keyword>
<evidence type="ECO:0000256" key="3">
    <source>
        <dbReference type="ARBA" id="ARBA00022833"/>
    </source>
</evidence>
<dbReference type="PROSITE" id="PS51843">
    <property type="entry name" value="NR_LBD"/>
    <property type="match status" value="1"/>
</dbReference>
<dbReference type="AlphaFoldDB" id="A0A814D8E7"/>
<accession>A0A814D8E7</accession>
<dbReference type="GO" id="GO:0008270">
    <property type="term" value="F:zinc ion binding"/>
    <property type="evidence" value="ECO:0007669"/>
    <property type="project" value="UniProtKB-KW"/>
</dbReference>
<keyword evidence="7" id="KW-0675">Receptor</keyword>
<dbReference type="Proteomes" id="UP000663829">
    <property type="component" value="Unassembled WGS sequence"/>
</dbReference>
<evidence type="ECO:0000256" key="1">
    <source>
        <dbReference type="ARBA" id="ARBA00022723"/>
    </source>
</evidence>